<gene>
    <name evidence="2" type="ORF">UCRPA7_2657</name>
</gene>
<proteinExistence type="predicted"/>
<dbReference type="OrthoDB" id="5424209at2759"/>
<protein>
    <submittedName>
        <fullName evidence="2">Uncharacterized protein</fullName>
    </submittedName>
</protein>
<feature type="compositionally biased region" description="Basic and acidic residues" evidence="1">
    <location>
        <begin position="367"/>
        <end position="392"/>
    </location>
</feature>
<keyword evidence="3" id="KW-1185">Reference proteome</keyword>
<dbReference type="HOGENOM" id="CLU_681833_0_0_1"/>
<dbReference type="GeneID" id="19322927"/>
<feature type="region of interest" description="Disordered" evidence="1">
    <location>
        <begin position="352"/>
        <end position="404"/>
    </location>
</feature>
<accession>R8BR77</accession>
<sequence>MREIDALGYTFEDSFCDEPTVGTGIGVGVGVGADSQPGKVGSLGGYIRIQARSTATMPGATKTKKEAGALSSGAERVLCTLEDKLSHDRECLAVASSFEPTLGKVYCTFGVGSSAAGTSGLSSWILDWALVEVLTSRCQVFSASSGERVPVFARFLLYQTLESHPTPRGLDLDMFEEITGMATEQFSSHGSCGGGMAQSDLPNQKLEPQTKTMAANRPEQHHVVFKRGRTTGKTQGELNNVASSVRMRYSGPGGDTVTVEGRTLLVVCPAATSAFWAAGNRPDAAWFGSHGDSGSLCFDSTGKALGIYIGGQAPDRAKSVDQQIEVHSVDGLHFISPISPTLESIQATVTRDPMFTGTPSQTGTAEGEEKQKQEQEQEEKGDFEYTRYSREEENGEEDSTSETV</sequence>
<evidence type="ECO:0000313" key="2">
    <source>
        <dbReference type="EMBL" id="EOO01846.1"/>
    </source>
</evidence>
<dbReference type="AlphaFoldDB" id="R8BR77"/>
<evidence type="ECO:0000256" key="1">
    <source>
        <dbReference type="SAM" id="MobiDB-lite"/>
    </source>
</evidence>
<dbReference type="KEGG" id="tmn:UCRPA7_2657"/>
<evidence type="ECO:0000313" key="3">
    <source>
        <dbReference type="Proteomes" id="UP000014074"/>
    </source>
</evidence>
<dbReference type="Proteomes" id="UP000014074">
    <property type="component" value="Unassembled WGS sequence"/>
</dbReference>
<dbReference type="EMBL" id="KB932956">
    <property type="protein sequence ID" value="EOO01846.1"/>
    <property type="molecule type" value="Genomic_DNA"/>
</dbReference>
<reference evidence="3" key="1">
    <citation type="journal article" date="2013" name="Genome Announc.">
        <title>Draft genome sequence of the ascomycete Phaeoacremonium aleophilum strain UCR-PA7, a causal agent of the esca disease complex in grapevines.</title>
        <authorList>
            <person name="Blanco-Ulate B."/>
            <person name="Rolshausen P."/>
            <person name="Cantu D."/>
        </authorList>
    </citation>
    <scope>NUCLEOTIDE SEQUENCE [LARGE SCALE GENOMIC DNA]</scope>
    <source>
        <strain evidence="3">UCR-PA7</strain>
    </source>
</reference>
<dbReference type="RefSeq" id="XP_007913417.1">
    <property type="nucleotide sequence ID" value="XM_007915226.1"/>
</dbReference>
<organism evidence="2 3">
    <name type="scientific">Phaeoacremonium minimum (strain UCR-PA7)</name>
    <name type="common">Esca disease fungus</name>
    <name type="synonym">Togninia minima</name>
    <dbReference type="NCBI Taxonomy" id="1286976"/>
    <lineage>
        <taxon>Eukaryota</taxon>
        <taxon>Fungi</taxon>
        <taxon>Dikarya</taxon>
        <taxon>Ascomycota</taxon>
        <taxon>Pezizomycotina</taxon>
        <taxon>Sordariomycetes</taxon>
        <taxon>Sordariomycetidae</taxon>
        <taxon>Togniniales</taxon>
        <taxon>Togniniaceae</taxon>
        <taxon>Phaeoacremonium</taxon>
    </lineage>
</organism>
<name>R8BR77_PHAM7</name>
<feature type="compositionally biased region" description="Acidic residues" evidence="1">
    <location>
        <begin position="393"/>
        <end position="404"/>
    </location>
</feature>